<dbReference type="EMBL" id="VSSQ01077622">
    <property type="protein sequence ID" value="MPN27639.1"/>
    <property type="molecule type" value="Genomic_DNA"/>
</dbReference>
<name>A0A645GP14_9ZZZZ</name>
<sequence>MSIDGAKLGDSENEAKEMLIFDLLEQKAYLAPIRVGEKFLSNQWNWRTGKCKVLSMSDPSVAKRIQEIQEEFEASATFEGLLKGIEESEHQVFLLEEWLDSYQPPQ</sequence>
<reference evidence="1" key="1">
    <citation type="submission" date="2019-08" db="EMBL/GenBank/DDBJ databases">
        <authorList>
            <person name="Kucharzyk K."/>
            <person name="Murdoch R.W."/>
            <person name="Higgins S."/>
            <person name="Loffler F."/>
        </authorList>
    </citation>
    <scope>NUCLEOTIDE SEQUENCE</scope>
</reference>
<gene>
    <name evidence="1" type="ORF">SDC9_175073</name>
</gene>
<organism evidence="1">
    <name type="scientific">bioreactor metagenome</name>
    <dbReference type="NCBI Taxonomy" id="1076179"/>
    <lineage>
        <taxon>unclassified sequences</taxon>
        <taxon>metagenomes</taxon>
        <taxon>ecological metagenomes</taxon>
    </lineage>
</organism>
<comment type="caution">
    <text evidence="1">The sequence shown here is derived from an EMBL/GenBank/DDBJ whole genome shotgun (WGS) entry which is preliminary data.</text>
</comment>
<protein>
    <submittedName>
        <fullName evidence="1">Uncharacterized protein</fullName>
    </submittedName>
</protein>
<accession>A0A645GP14</accession>
<proteinExistence type="predicted"/>
<dbReference type="AlphaFoldDB" id="A0A645GP14"/>
<evidence type="ECO:0000313" key="1">
    <source>
        <dbReference type="EMBL" id="MPN27639.1"/>
    </source>
</evidence>